<feature type="domain" description="HTH cro/C1-type" evidence="1">
    <location>
        <begin position="22"/>
        <end position="61"/>
    </location>
</feature>
<dbReference type="CDD" id="cd00093">
    <property type="entry name" value="HTH_XRE"/>
    <property type="match status" value="1"/>
</dbReference>
<gene>
    <name evidence="2" type="ORF">JFN87_03870</name>
</gene>
<sequence length="285" mass="31545">MARPPRQLTPDLSARHLFGAKMRVFRDRNGMTLDSLAAVVHMSRSHLSRVECAEYMPPADLPPALDAAFGTDGIFQELYALARREIHPDQYRRRMELEARAQVIEEYSGHTVPGLAQTEDYAREIFRASDPRAPEEHVESLVSARLSRQKLLTANPAPELVMILDEAVLRRPVGGAGVMGEQFARLIELADTPTTSVQVLPFSHGAHALLGGSLTLLTLDDRTTVAYEESIGTGTLIEDLEEATARRRAYDRIRGHALPPRDSAAMIRSAREALSDEHHCLGRPA</sequence>
<evidence type="ECO:0000259" key="1">
    <source>
        <dbReference type="PROSITE" id="PS50943"/>
    </source>
</evidence>
<keyword evidence="3" id="KW-1185">Reference proteome</keyword>
<protein>
    <submittedName>
        <fullName evidence="2">Helix-turn-helix transcriptional regulator</fullName>
    </submittedName>
</protein>
<dbReference type="EMBL" id="JAGIQL010000008">
    <property type="protein sequence ID" value="MBP0456641.1"/>
    <property type="molecule type" value="Genomic_DNA"/>
</dbReference>
<reference evidence="2" key="1">
    <citation type="submission" date="2021-03" db="EMBL/GenBank/DDBJ databases">
        <title>Whole genome sequence of Streptomyces bomunensis MMS17-BM035.</title>
        <authorList>
            <person name="Lee J.H."/>
        </authorList>
    </citation>
    <scope>NUCLEOTIDE SEQUENCE</scope>
    <source>
        <strain evidence="2">MMS17-BM035</strain>
    </source>
</reference>
<dbReference type="Gene3D" id="1.10.260.40">
    <property type="entry name" value="lambda repressor-like DNA-binding domains"/>
    <property type="match status" value="1"/>
</dbReference>
<dbReference type="GO" id="GO:0003677">
    <property type="term" value="F:DNA binding"/>
    <property type="evidence" value="ECO:0007669"/>
    <property type="project" value="InterPro"/>
</dbReference>
<dbReference type="SUPFAM" id="SSF47413">
    <property type="entry name" value="lambda repressor-like DNA-binding domains"/>
    <property type="match status" value="1"/>
</dbReference>
<dbReference type="Pfam" id="PF13560">
    <property type="entry name" value="HTH_31"/>
    <property type="match status" value="1"/>
</dbReference>
<evidence type="ECO:0000313" key="3">
    <source>
        <dbReference type="Proteomes" id="UP000670475"/>
    </source>
</evidence>
<name>A0A940MA17_9ACTN</name>
<dbReference type="AlphaFoldDB" id="A0A940MA17"/>
<proteinExistence type="predicted"/>
<accession>A0A940MA17</accession>
<dbReference type="SMART" id="SM00530">
    <property type="entry name" value="HTH_XRE"/>
    <property type="match status" value="1"/>
</dbReference>
<dbReference type="Proteomes" id="UP000670475">
    <property type="component" value="Unassembled WGS sequence"/>
</dbReference>
<dbReference type="InterPro" id="IPR010982">
    <property type="entry name" value="Lambda_DNA-bd_dom_sf"/>
</dbReference>
<comment type="caution">
    <text evidence="2">The sequence shown here is derived from an EMBL/GenBank/DDBJ whole genome shotgun (WGS) entry which is preliminary data.</text>
</comment>
<evidence type="ECO:0000313" key="2">
    <source>
        <dbReference type="EMBL" id="MBP0456641.1"/>
    </source>
</evidence>
<dbReference type="PROSITE" id="PS50943">
    <property type="entry name" value="HTH_CROC1"/>
    <property type="match status" value="1"/>
</dbReference>
<dbReference type="RefSeq" id="WP_209338423.1">
    <property type="nucleotide sequence ID" value="NZ_JAGIQL010000008.1"/>
</dbReference>
<dbReference type="InterPro" id="IPR001387">
    <property type="entry name" value="Cro/C1-type_HTH"/>
</dbReference>
<organism evidence="2 3">
    <name type="scientific">Streptomyces montanisoli</name>
    <dbReference type="NCBI Taxonomy" id="2798581"/>
    <lineage>
        <taxon>Bacteria</taxon>
        <taxon>Bacillati</taxon>
        <taxon>Actinomycetota</taxon>
        <taxon>Actinomycetes</taxon>
        <taxon>Kitasatosporales</taxon>
        <taxon>Streptomycetaceae</taxon>
        <taxon>Streptomyces</taxon>
    </lineage>
</organism>
<dbReference type="Pfam" id="PF19054">
    <property type="entry name" value="DUF5753"/>
    <property type="match status" value="1"/>
</dbReference>
<dbReference type="InterPro" id="IPR043917">
    <property type="entry name" value="DUF5753"/>
</dbReference>